<evidence type="ECO:0000313" key="3">
    <source>
        <dbReference type="Proteomes" id="UP000553632"/>
    </source>
</evidence>
<feature type="compositionally biased region" description="Low complexity" evidence="1">
    <location>
        <begin position="52"/>
        <end position="64"/>
    </location>
</feature>
<dbReference type="Proteomes" id="UP000553632">
    <property type="component" value="Unassembled WGS sequence"/>
</dbReference>
<reference evidence="2 3" key="1">
    <citation type="submission" date="2020-04" db="EMBL/GenBank/DDBJ databases">
        <title>Perkinsus olseni comparative genomics.</title>
        <authorList>
            <person name="Bogema D.R."/>
        </authorList>
    </citation>
    <scope>NUCLEOTIDE SEQUENCE [LARGE SCALE GENOMIC DNA]</scope>
    <source>
        <strain evidence="2 3">ATCC PRA-207</strain>
    </source>
</reference>
<feature type="compositionally biased region" description="Basic and acidic residues" evidence="1">
    <location>
        <begin position="26"/>
        <end position="49"/>
    </location>
</feature>
<feature type="compositionally biased region" description="Low complexity" evidence="1">
    <location>
        <begin position="78"/>
        <end position="91"/>
    </location>
</feature>
<comment type="caution">
    <text evidence="2">The sequence shown here is derived from an EMBL/GenBank/DDBJ whole genome shotgun (WGS) entry which is preliminary data.</text>
</comment>
<feature type="compositionally biased region" description="Basic and acidic residues" evidence="1">
    <location>
        <begin position="142"/>
        <end position="158"/>
    </location>
</feature>
<protein>
    <submittedName>
        <fullName evidence="2">Uncharacterized protein</fullName>
    </submittedName>
</protein>
<dbReference type="EMBL" id="JABANO010025425">
    <property type="protein sequence ID" value="KAF4720241.1"/>
    <property type="molecule type" value="Genomic_DNA"/>
</dbReference>
<organism evidence="2 3">
    <name type="scientific">Perkinsus olseni</name>
    <name type="common">Perkinsus atlanticus</name>
    <dbReference type="NCBI Taxonomy" id="32597"/>
    <lineage>
        <taxon>Eukaryota</taxon>
        <taxon>Sar</taxon>
        <taxon>Alveolata</taxon>
        <taxon>Perkinsozoa</taxon>
        <taxon>Perkinsea</taxon>
        <taxon>Perkinsida</taxon>
        <taxon>Perkinsidae</taxon>
        <taxon>Perkinsus</taxon>
    </lineage>
</organism>
<feature type="compositionally biased region" description="Acidic residues" evidence="1">
    <location>
        <begin position="93"/>
        <end position="104"/>
    </location>
</feature>
<sequence length="344" mass="37476">ITKAQEKANPLAAMFAKAAQKKAAKKKEAENDKAESAAVATKEEKKGPVEGKAASKTTKTAASKAKAKDTARPTKAMSTPRKSSPSSSPTTDNVDEDDEDDDDIMVMPKKNRRGAAVVKRQREATPEKSREAAATATAKNDLFSERDVGKEEAARPGDENSSVEHNGGGGNIEVKRRKKTTETKFSLGDNGYMEVEDVVGFKEDSQPLKKAALAAARPKPKPLMIDLVEEGSIVVLRSGVFSMLMPTARGVVSFCCRCGSRTMSALPVRVAHAWAIVWLDFYQTPCLITESFTDGIKGMFREIGRGKQEYPFNPLNPANATTNRLGRKKKYCNDKDSFRFGVTY</sequence>
<feature type="region of interest" description="Disordered" evidence="1">
    <location>
        <begin position="17"/>
        <end position="177"/>
    </location>
</feature>
<proteinExistence type="predicted"/>
<evidence type="ECO:0000256" key="1">
    <source>
        <dbReference type="SAM" id="MobiDB-lite"/>
    </source>
</evidence>
<keyword evidence="3" id="KW-1185">Reference proteome</keyword>
<accession>A0A7J6RIT4</accession>
<dbReference type="AlphaFoldDB" id="A0A7J6RIT4"/>
<gene>
    <name evidence="2" type="ORF">FOZ63_004883</name>
</gene>
<name>A0A7J6RIT4_PEROL</name>
<feature type="non-terminal residue" evidence="2">
    <location>
        <position position="1"/>
    </location>
</feature>
<evidence type="ECO:0000313" key="2">
    <source>
        <dbReference type="EMBL" id="KAF4720241.1"/>
    </source>
</evidence>
<feature type="compositionally biased region" description="Basic and acidic residues" evidence="1">
    <location>
        <begin position="120"/>
        <end position="131"/>
    </location>
</feature>